<organism evidence="15 16">
    <name type="scientific">Diplogelasinospora grovesii</name>
    <dbReference type="NCBI Taxonomy" id="303347"/>
    <lineage>
        <taxon>Eukaryota</taxon>
        <taxon>Fungi</taxon>
        <taxon>Dikarya</taxon>
        <taxon>Ascomycota</taxon>
        <taxon>Pezizomycotina</taxon>
        <taxon>Sordariomycetes</taxon>
        <taxon>Sordariomycetidae</taxon>
        <taxon>Sordariales</taxon>
        <taxon>Diplogelasinosporaceae</taxon>
        <taxon>Diplogelasinospora</taxon>
    </lineage>
</organism>
<comment type="catalytic activity">
    <reaction evidence="11">
        <text>2,5-diamino-6-(1-D-ribitylamino)pyrimidin-4(3H)-one 5'-phosphate + NAD(+) = 2,5-diamino-6-(1-D-ribosylamino)pyrimidin-4(3H)-one 5'-phosphate + NADH + H(+)</text>
        <dbReference type="Rhea" id="RHEA:27274"/>
        <dbReference type="ChEBI" id="CHEBI:15378"/>
        <dbReference type="ChEBI" id="CHEBI:57540"/>
        <dbReference type="ChEBI" id="CHEBI:57945"/>
        <dbReference type="ChEBI" id="CHEBI:58890"/>
        <dbReference type="ChEBI" id="CHEBI:59545"/>
        <dbReference type="EC" id="1.1.1.302"/>
    </reaction>
</comment>
<evidence type="ECO:0000259" key="14">
    <source>
        <dbReference type="Pfam" id="PF01872"/>
    </source>
</evidence>
<sequence length="293" mass="31282">MAEALFFAPENALKLELHLPPPLPLSTATGAGHNDQLSGNDNKPTGRSRPFVTLTFAMSLDSSLTIAPGRPTELSGPQSKSMTHFLRSRHAAICVGVGTVVADDPSLNCRLASSLQGGGHQPRPIVIDPQCRWAISENSRVLQLARAGHGLAPFIVTAIWEPPADRRELLERHGGRYLFVEPTRESYGMPDGGPQFRWADVLAEVKRQGLDSIMIEGGGTIINSLLSPPDNSLIDSVIVTIAPTWLGQGGVVICPPRKTGADGSPPSPLRLADVSWHPLGADIVLCGKIPRSQ</sequence>
<keyword evidence="8" id="KW-0560">Oxidoreductase</keyword>
<comment type="pathway">
    <text evidence="2">Cofactor biosynthesis; riboflavin biosynthesis.</text>
</comment>
<evidence type="ECO:0000256" key="11">
    <source>
        <dbReference type="ARBA" id="ARBA00047550"/>
    </source>
</evidence>
<evidence type="ECO:0000313" key="15">
    <source>
        <dbReference type="EMBL" id="KAK3936384.1"/>
    </source>
</evidence>
<evidence type="ECO:0000256" key="13">
    <source>
        <dbReference type="SAM" id="MobiDB-lite"/>
    </source>
</evidence>
<evidence type="ECO:0000256" key="8">
    <source>
        <dbReference type="ARBA" id="ARBA00023002"/>
    </source>
</evidence>
<reference evidence="16" key="1">
    <citation type="journal article" date="2023" name="Mol. Phylogenet. Evol.">
        <title>Genome-scale phylogeny and comparative genomics of the fungal order Sordariales.</title>
        <authorList>
            <person name="Hensen N."/>
            <person name="Bonometti L."/>
            <person name="Westerberg I."/>
            <person name="Brannstrom I.O."/>
            <person name="Guillou S."/>
            <person name="Cros-Aarteil S."/>
            <person name="Calhoun S."/>
            <person name="Haridas S."/>
            <person name="Kuo A."/>
            <person name="Mondo S."/>
            <person name="Pangilinan J."/>
            <person name="Riley R."/>
            <person name="LaButti K."/>
            <person name="Andreopoulos B."/>
            <person name="Lipzen A."/>
            <person name="Chen C."/>
            <person name="Yan M."/>
            <person name="Daum C."/>
            <person name="Ng V."/>
            <person name="Clum A."/>
            <person name="Steindorff A."/>
            <person name="Ohm R.A."/>
            <person name="Martin F."/>
            <person name="Silar P."/>
            <person name="Natvig D.O."/>
            <person name="Lalanne C."/>
            <person name="Gautier V."/>
            <person name="Ament-Velasquez S.L."/>
            <person name="Kruys A."/>
            <person name="Hutchinson M.I."/>
            <person name="Powell A.J."/>
            <person name="Barry K."/>
            <person name="Miller A.N."/>
            <person name="Grigoriev I.V."/>
            <person name="Debuchy R."/>
            <person name="Gladieux P."/>
            <person name="Hiltunen Thoren M."/>
            <person name="Johannesson H."/>
        </authorList>
    </citation>
    <scope>NUCLEOTIDE SEQUENCE [LARGE SCALE GENOMIC DNA]</scope>
    <source>
        <strain evidence="16">CBS 340.73</strain>
    </source>
</reference>
<comment type="similarity">
    <text evidence="3">Belongs to the HTP reductase family.</text>
</comment>
<dbReference type="AlphaFoldDB" id="A0AAN6MZS1"/>
<comment type="function">
    <text evidence="1">Catalyzes an early step in riboflavin biosynthesis, the NADPH-dependent reduction of the ribose side chain of 2,5-diamino-6-ribosylamino-4(3H)-pyrimidinone 5'-phosphate, yielding 2,5-diamino-6-ribitylamino-4(3H)-pyrimidinone 5'-phosphate.</text>
</comment>
<dbReference type="Pfam" id="PF01872">
    <property type="entry name" value="RibD_C"/>
    <property type="match status" value="1"/>
</dbReference>
<dbReference type="InterPro" id="IPR024072">
    <property type="entry name" value="DHFR-like_dom_sf"/>
</dbReference>
<name>A0AAN6MZS1_9PEZI</name>
<dbReference type="SUPFAM" id="SSF53597">
    <property type="entry name" value="Dihydrofolate reductase-like"/>
    <property type="match status" value="1"/>
</dbReference>
<evidence type="ECO:0000256" key="7">
    <source>
        <dbReference type="ARBA" id="ARBA00022857"/>
    </source>
</evidence>
<evidence type="ECO:0000313" key="16">
    <source>
        <dbReference type="Proteomes" id="UP001303473"/>
    </source>
</evidence>
<dbReference type="EMBL" id="MU853885">
    <property type="protein sequence ID" value="KAK3936384.1"/>
    <property type="molecule type" value="Genomic_DNA"/>
</dbReference>
<evidence type="ECO:0000256" key="5">
    <source>
        <dbReference type="ARBA" id="ARBA00015035"/>
    </source>
</evidence>
<accession>A0AAN6MZS1</accession>
<comment type="caution">
    <text evidence="15">The sequence shown here is derived from an EMBL/GenBank/DDBJ whole genome shotgun (WGS) entry which is preliminary data.</text>
</comment>
<evidence type="ECO:0000256" key="4">
    <source>
        <dbReference type="ARBA" id="ARBA00012851"/>
    </source>
</evidence>
<evidence type="ECO:0000256" key="3">
    <source>
        <dbReference type="ARBA" id="ARBA00009723"/>
    </source>
</evidence>
<feature type="domain" description="Bacterial bifunctional deaminase-reductase C-terminal" evidence="14">
    <location>
        <begin position="50"/>
        <end position="285"/>
    </location>
</feature>
<dbReference type="InterPro" id="IPR050765">
    <property type="entry name" value="Riboflavin_Biosynth_HTPR"/>
</dbReference>
<evidence type="ECO:0000256" key="9">
    <source>
        <dbReference type="ARBA" id="ARBA00030073"/>
    </source>
</evidence>
<evidence type="ECO:0000256" key="6">
    <source>
        <dbReference type="ARBA" id="ARBA00022619"/>
    </source>
</evidence>
<dbReference type="Proteomes" id="UP001303473">
    <property type="component" value="Unassembled WGS sequence"/>
</dbReference>
<evidence type="ECO:0000256" key="2">
    <source>
        <dbReference type="ARBA" id="ARBA00005104"/>
    </source>
</evidence>
<keyword evidence="6" id="KW-0686">Riboflavin biosynthesis</keyword>
<feature type="region of interest" description="Disordered" evidence="13">
    <location>
        <begin position="24"/>
        <end position="48"/>
    </location>
</feature>
<evidence type="ECO:0000256" key="12">
    <source>
        <dbReference type="ARBA" id="ARBA00049020"/>
    </source>
</evidence>
<keyword evidence="16" id="KW-1185">Reference proteome</keyword>
<feature type="compositionally biased region" description="Polar residues" evidence="13">
    <location>
        <begin position="35"/>
        <end position="45"/>
    </location>
</feature>
<proteinExistence type="inferred from homology"/>
<dbReference type="PANTHER" id="PTHR38011">
    <property type="entry name" value="DIHYDROFOLATE REDUCTASE FAMILY PROTEIN (AFU_ORTHOLOGUE AFUA_8G06820)"/>
    <property type="match status" value="1"/>
</dbReference>
<dbReference type="EC" id="1.1.1.302" evidence="4"/>
<dbReference type="InterPro" id="IPR002734">
    <property type="entry name" value="RibDG_C"/>
</dbReference>
<dbReference type="GO" id="GO:0008703">
    <property type="term" value="F:5-amino-6-(5-phosphoribosylamino)uracil reductase activity"/>
    <property type="evidence" value="ECO:0007669"/>
    <property type="project" value="InterPro"/>
</dbReference>
<protein>
    <recommendedName>
        <fullName evidence="5">2,5-diamino-6-ribosylamino-4(3H)-pyrimidinone 5'-phosphate reductase</fullName>
        <ecNumber evidence="4">1.1.1.302</ecNumber>
    </recommendedName>
    <alternativeName>
        <fullName evidence="10">2,5-diamino-6-(5-phospho-D-ribosylamino)pyrimidin-4(3H)-one reductase</fullName>
    </alternativeName>
    <alternativeName>
        <fullName evidence="9">2,5-diamino-6-ribitylamino-4(3H)-pyrimidinone 5'-phosphate synthase</fullName>
    </alternativeName>
</protein>
<dbReference type="Gene3D" id="3.40.430.10">
    <property type="entry name" value="Dihydrofolate Reductase, subunit A"/>
    <property type="match status" value="1"/>
</dbReference>
<comment type="catalytic activity">
    <reaction evidence="12">
        <text>2,5-diamino-6-(1-D-ribitylamino)pyrimidin-4(3H)-one 5'-phosphate + NADP(+) = 2,5-diamino-6-(1-D-ribosylamino)pyrimidin-4(3H)-one 5'-phosphate + NADPH + H(+)</text>
        <dbReference type="Rhea" id="RHEA:27278"/>
        <dbReference type="ChEBI" id="CHEBI:15378"/>
        <dbReference type="ChEBI" id="CHEBI:57783"/>
        <dbReference type="ChEBI" id="CHEBI:58349"/>
        <dbReference type="ChEBI" id="CHEBI:58890"/>
        <dbReference type="ChEBI" id="CHEBI:59545"/>
        <dbReference type="EC" id="1.1.1.302"/>
    </reaction>
</comment>
<dbReference type="GO" id="GO:0009231">
    <property type="term" value="P:riboflavin biosynthetic process"/>
    <property type="evidence" value="ECO:0007669"/>
    <property type="project" value="UniProtKB-KW"/>
</dbReference>
<evidence type="ECO:0000256" key="1">
    <source>
        <dbReference type="ARBA" id="ARBA00003555"/>
    </source>
</evidence>
<evidence type="ECO:0000256" key="10">
    <source>
        <dbReference type="ARBA" id="ARBA00031630"/>
    </source>
</evidence>
<gene>
    <name evidence="15" type="ORF">QBC46DRAFT_31440</name>
</gene>
<keyword evidence="7" id="KW-0521">NADP</keyword>
<dbReference type="PANTHER" id="PTHR38011:SF7">
    <property type="entry name" value="2,5-DIAMINO-6-RIBOSYLAMINO-4(3H)-PYRIMIDINONE 5'-PHOSPHATE REDUCTASE"/>
    <property type="match status" value="1"/>
</dbReference>